<evidence type="ECO:0000313" key="2">
    <source>
        <dbReference type="EMBL" id="KAJ8039510.1"/>
    </source>
</evidence>
<dbReference type="InterPro" id="IPR005135">
    <property type="entry name" value="Endo/exonuclease/phosphatase"/>
</dbReference>
<keyword evidence="3" id="KW-1185">Reference proteome</keyword>
<dbReference type="AlphaFoldDB" id="A0A9Q1HB58"/>
<dbReference type="SUPFAM" id="SSF56219">
    <property type="entry name" value="DNase I-like"/>
    <property type="match status" value="1"/>
</dbReference>
<gene>
    <name evidence="2" type="ORF">HOLleu_17256</name>
</gene>
<evidence type="ECO:0000313" key="3">
    <source>
        <dbReference type="Proteomes" id="UP001152320"/>
    </source>
</evidence>
<dbReference type="Gene3D" id="3.60.10.10">
    <property type="entry name" value="Endonuclease/exonuclease/phosphatase"/>
    <property type="match status" value="1"/>
</dbReference>
<organism evidence="2 3">
    <name type="scientific">Holothuria leucospilota</name>
    <name type="common">Black long sea cucumber</name>
    <name type="synonym">Mertensiothuria leucospilota</name>
    <dbReference type="NCBI Taxonomy" id="206669"/>
    <lineage>
        <taxon>Eukaryota</taxon>
        <taxon>Metazoa</taxon>
        <taxon>Echinodermata</taxon>
        <taxon>Eleutherozoa</taxon>
        <taxon>Echinozoa</taxon>
        <taxon>Holothuroidea</taxon>
        <taxon>Aspidochirotacea</taxon>
        <taxon>Aspidochirotida</taxon>
        <taxon>Holothuriidae</taxon>
        <taxon>Holothuria</taxon>
    </lineage>
</organism>
<proteinExistence type="predicted"/>
<dbReference type="CDD" id="cd09076">
    <property type="entry name" value="L1-EN"/>
    <property type="match status" value="1"/>
</dbReference>
<reference evidence="2" key="1">
    <citation type="submission" date="2021-10" db="EMBL/GenBank/DDBJ databases">
        <title>Tropical sea cucumber genome reveals ecological adaptation and Cuvierian tubules defense mechanism.</title>
        <authorList>
            <person name="Chen T."/>
        </authorList>
    </citation>
    <scope>NUCLEOTIDE SEQUENCE</scope>
    <source>
        <strain evidence="2">Nanhai2018</strain>
        <tissue evidence="2">Muscle</tissue>
    </source>
</reference>
<dbReference type="Pfam" id="PF03372">
    <property type="entry name" value="Exo_endo_phos"/>
    <property type="match status" value="1"/>
</dbReference>
<protein>
    <recommendedName>
        <fullName evidence="1">Endonuclease/exonuclease/phosphatase domain-containing protein</fullName>
    </recommendedName>
</protein>
<evidence type="ECO:0000259" key="1">
    <source>
        <dbReference type="Pfam" id="PF03372"/>
    </source>
</evidence>
<name>A0A9Q1HB58_HOLLE</name>
<dbReference type="Proteomes" id="UP001152320">
    <property type="component" value="Chromosome 7"/>
</dbReference>
<dbReference type="OrthoDB" id="8961218at2759"/>
<sequence length="536" mass="61887">MTVYKFCSYNVRGLRNCKKRRKLFAYFHRNNYDFIFLQESHSTLQDQIIWSNEWGGKAFFAHGTVFSKGVSILLKPSVSVDPAKVVCDNDGRFVILCVKVCNVNLLLINIYGHNLDRVDLFTSIEAHISNYDWDVIIWGGDFNLVLNLQEDKIGGLPQTNFNARAKLLSLIENHDLLDIWRDRNPKSKTFTWHSSIDPSIHCRLDFFLISRQLKHSVTDCSITSVFGSDHASVSLALQLGVERGKGMWKLNSSLLDDSSYIELISRTIADTVNSCHDQNPSLLWETCKLNIRSASITYSSYLSHQRRLYERSLLKRISNLEHQFSLNPSSVNSIYLNYARAALEALYDQKLKGIILRSRARWSELGEKNTKYFLNLEKRNRMLSSINELILENNLVTHDFQVIMKETRRFYQNLYTKDQNVSSNDFFHNVQLNHNVLSIDQQNSCEGLFTLDEFSRSLFSMSVGKSPGSDGIPTAFYKVFWDKVGPLVVNSFNHAYHRGYISDEQGRACITLIPKPNKDHRFLKNWRPIALLNTDY</sequence>
<dbReference type="GO" id="GO:0003824">
    <property type="term" value="F:catalytic activity"/>
    <property type="evidence" value="ECO:0007669"/>
    <property type="project" value="InterPro"/>
</dbReference>
<comment type="caution">
    <text evidence="2">The sequence shown here is derived from an EMBL/GenBank/DDBJ whole genome shotgun (WGS) entry which is preliminary data.</text>
</comment>
<feature type="domain" description="Endonuclease/exonuclease/phosphatase" evidence="1">
    <location>
        <begin position="7"/>
        <end position="230"/>
    </location>
</feature>
<accession>A0A9Q1HB58</accession>
<dbReference type="EMBL" id="JAIZAY010000007">
    <property type="protein sequence ID" value="KAJ8039510.1"/>
    <property type="molecule type" value="Genomic_DNA"/>
</dbReference>
<dbReference type="PANTHER" id="PTHR19446">
    <property type="entry name" value="REVERSE TRANSCRIPTASES"/>
    <property type="match status" value="1"/>
</dbReference>
<dbReference type="InterPro" id="IPR036691">
    <property type="entry name" value="Endo/exonu/phosph_ase_sf"/>
</dbReference>